<comment type="caution">
    <text evidence="2">The sequence shown here is derived from an EMBL/GenBank/DDBJ whole genome shotgun (WGS) entry which is preliminary data.</text>
</comment>
<protein>
    <recommendedName>
        <fullName evidence="4">WSC domain-containing protein</fullName>
    </recommendedName>
</protein>
<reference evidence="2" key="2">
    <citation type="journal article" date="2019" name="IMA Fungus">
        <title>Genome sequencing and comparison of five Tilletia species to identify candidate genes for the detection of regulated species infecting wheat.</title>
        <authorList>
            <person name="Nguyen H.D.T."/>
            <person name="Sultana T."/>
            <person name="Kesanakurti P."/>
            <person name="Hambleton S."/>
        </authorList>
    </citation>
    <scope>NUCLEOTIDE SEQUENCE</scope>
    <source>
        <strain evidence="2">DAOMC 236426</strain>
    </source>
</reference>
<accession>A0A8X7MQP6</accession>
<organism evidence="2 3">
    <name type="scientific">Tilletia controversa</name>
    <name type="common">dwarf bunt fungus</name>
    <dbReference type="NCBI Taxonomy" id="13291"/>
    <lineage>
        <taxon>Eukaryota</taxon>
        <taxon>Fungi</taxon>
        <taxon>Dikarya</taxon>
        <taxon>Basidiomycota</taxon>
        <taxon>Ustilaginomycotina</taxon>
        <taxon>Exobasidiomycetes</taxon>
        <taxon>Tilletiales</taxon>
        <taxon>Tilletiaceae</taxon>
        <taxon>Tilletia</taxon>
    </lineage>
</organism>
<evidence type="ECO:0000313" key="2">
    <source>
        <dbReference type="EMBL" id="KAE8245781.1"/>
    </source>
</evidence>
<dbReference type="Proteomes" id="UP000077684">
    <property type="component" value="Unassembled WGS sequence"/>
</dbReference>
<keyword evidence="3" id="KW-1185">Reference proteome</keyword>
<evidence type="ECO:0000256" key="1">
    <source>
        <dbReference type="SAM" id="SignalP"/>
    </source>
</evidence>
<reference evidence="2" key="1">
    <citation type="submission" date="2016-04" db="EMBL/GenBank/DDBJ databases">
        <authorList>
            <person name="Nguyen H.D."/>
            <person name="Samba Siva P."/>
            <person name="Cullis J."/>
            <person name="Levesque C.A."/>
            <person name="Hambleton S."/>
        </authorList>
    </citation>
    <scope>NUCLEOTIDE SEQUENCE</scope>
    <source>
        <strain evidence="2">DAOMC 236426</strain>
    </source>
</reference>
<sequence length="109" mass="11496">MKSFTVLLLIAMLAVIGTVKAETPSQAMSHSCDVNAAKCTHTDATTKFVAHTACVCKHYTNAGNGNCVKGCQRYNPGFGEDQCSDECDGMQVSEASSDCISMPKGCPQP</sequence>
<proteinExistence type="predicted"/>
<evidence type="ECO:0000313" key="3">
    <source>
        <dbReference type="Proteomes" id="UP000077684"/>
    </source>
</evidence>
<feature type="signal peptide" evidence="1">
    <location>
        <begin position="1"/>
        <end position="21"/>
    </location>
</feature>
<name>A0A8X7MQP6_9BASI</name>
<feature type="chain" id="PRO_5036474037" description="WSC domain-containing protein" evidence="1">
    <location>
        <begin position="22"/>
        <end position="109"/>
    </location>
</feature>
<dbReference type="EMBL" id="LWDE02000666">
    <property type="protein sequence ID" value="KAE8245781.1"/>
    <property type="molecule type" value="Genomic_DNA"/>
</dbReference>
<gene>
    <name evidence="2" type="ORF">A4X06_0g5424</name>
</gene>
<keyword evidence="1" id="KW-0732">Signal</keyword>
<evidence type="ECO:0008006" key="4">
    <source>
        <dbReference type="Google" id="ProtNLM"/>
    </source>
</evidence>
<dbReference type="AlphaFoldDB" id="A0A8X7MQP6"/>